<sequence>MQNILPRYMVTIATLIYYPFFKMYERQLLQQEQPSAAAQPVKE</sequence>
<evidence type="ECO:0000313" key="3">
    <source>
        <dbReference type="Proteomes" id="UP000005050"/>
    </source>
</evidence>
<keyword evidence="1" id="KW-1133">Transmembrane helix</keyword>
<feature type="transmembrane region" description="Helical" evidence="1">
    <location>
        <begin position="6"/>
        <end position="24"/>
    </location>
</feature>
<dbReference type="AlphaFoldDB" id="H3R9U0"/>
<dbReference type="EMBL" id="AHIE01000002">
    <property type="protein sequence ID" value="EHU01953.1"/>
    <property type="molecule type" value="Genomic_DNA"/>
</dbReference>
<dbReference type="Proteomes" id="UP000005050">
    <property type="component" value="Unassembled WGS sequence"/>
</dbReference>
<proteinExistence type="predicted"/>
<evidence type="ECO:0000256" key="1">
    <source>
        <dbReference type="SAM" id="Phobius"/>
    </source>
</evidence>
<dbReference type="PATRIC" id="fig|660596.6.peg.660"/>
<evidence type="ECO:0000313" key="2">
    <source>
        <dbReference type="EMBL" id="EHU01953.1"/>
    </source>
</evidence>
<dbReference type="RefSeq" id="WP_006118133.1">
    <property type="nucleotide sequence ID" value="NZ_AHIE01000002.1"/>
</dbReference>
<comment type="caution">
    <text evidence="2">The sequence shown here is derived from an EMBL/GenBank/DDBJ whole genome shotgun (WGS) entry which is preliminary data.</text>
</comment>
<protein>
    <submittedName>
        <fullName evidence="2">Uncharacterized protein</fullName>
    </submittedName>
</protein>
<keyword evidence="1" id="KW-0812">Transmembrane</keyword>
<keyword evidence="1" id="KW-0472">Membrane</keyword>
<organism evidence="2 3">
    <name type="scientific">Pantoea stewartii subsp. stewartii DC283</name>
    <dbReference type="NCBI Taxonomy" id="660596"/>
    <lineage>
        <taxon>Bacteria</taxon>
        <taxon>Pseudomonadati</taxon>
        <taxon>Pseudomonadota</taxon>
        <taxon>Gammaproteobacteria</taxon>
        <taxon>Enterobacterales</taxon>
        <taxon>Erwiniaceae</taxon>
        <taxon>Pantoea</taxon>
    </lineage>
</organism>
<accession>H3R9U0</accession>
<gene>
    <name evidence="2" type="ORF">CKS_0422</name>
</gene>
<name>H3R9U0_PANSE</name>
<reference evidence="2 3" key="1">
    <citation type="journal article" date="2012" name="Mol. Microbiol.">
        <title>The genetic and structural basis of two distinct terminal side branch residues in stewartan and amylovoran exopolysaccharides and their potential role in host adaptation.</title>
        <authorList>
            <person name="Wang X."/>
            <person name="Yang F."/>
            <person name="von Bodman S.B."/>
        </authorList>
    </citation>
    <scope>NUCLEOTIDE SEQUENCE [LARGE SCALE GENOMIC DNA]</scope>
    <source>
        <strain evidence="2 3">DC283</strain>
    </source>
</reference>